<name>A0A5C8F9V4_BRAPL</name>
<dbReference type="Pfam" id="PF19700">
    <property type="entry name" value="DUF6198"/>
    <property type="match status" value="1"/>
</dbReference>
<dbReference type="InterPro" id="IPR038750">
    <property type="entry name" value="YczE/YyaS-like"/>
</dbReference>
<keyword evidence="1" id="KW-0812">Transmembrane</keyword>
<feature type="transmembrane region" description="Helical" evidence="1">
    <location>
        <begin position="21"/>
        <end position="42"/>
    </location>
</feature>
<dbReference type="PANTHER" id="PTHR40078">
    <property type="entry name" value="INTEGRAL MEMBRANE PROTEIN-RELATED"/>
    <property type="match status" value="1"/>
</dbReference>
<evidence type="ECO:0000256" key="1">
    <source>
        <dbReference type="SAM" id="Phobius"/>
    </source>
</evidence>
<gene>
    <name evidence="2" type="ORF">EPJ72_01890</name>
</gene>
<accession>A0A5C8F9V4</accession>
<keyword evidence="1" id="KW-0472">Membrane</keyword>
<keyword evidence="1" id="KW-1133">Transmembrane helix</keyword>
<reference evidence="2 3" key="1">
    <citation type="journal article" date="1992" name="Lakartidningen">
        <title>[Penicillin V and not amoxicillin is the first choice preparation in acute otitis].</title>
        <authorList>
            <person name="Kamme C."/>
            <person name="Lundgren K."/>
            <person name="Prellner K."/>
        </authorList>
    </citation>
    <scope>NUCLEOTIDE SEQUENCE [LARGE SCALE GENOMIC DNA]</scope>
    <source>
        <strain evidence="2 3">PC5538III-hc</strain>
    </source>
</reference>
<evidence type="ECO:0000313" key="3">
    <source>
        <dbReference type="Proteomes" id="UP000323176"/>
    </source>
</evidence>
<organism evidence="2 3">
    <name type="scientific">Brachyspira pilosicoli</name>
    <name type="common">Serpulina pilosicoli</name>
    <dbReference type="NCBI Taxonomy" id="52584"/>
    <lineage>
        <taxon>Bacteria</taxon>
        <taxon>Pseudomonadati</taxon>
        <taxon>Spirochaetota</taxon>
        <taxon>Spirochaetia</taxon>
        <taxon>Brachyspirales</taxon>
        <taxon>Brachyspiraceae</taxon>
        <taxon>Brachyspira</taxon>
    </lineage>
</organism>
<evidence type="ECO:0000313" key="2">
    <source>
        <dbReference type="EMBL" id="TXJ46543.1"/>
    </source>
</evidence>
<proteinExistence type="predicted"/>
<dbReference type="Proteomes" id="UP000323176">
    <property type="component" value="Unassembled WGS sequence"/>
</dbReference>
<protein>
    <recommendedName>
        <fullName evidence="4">Integral membrane protein</fullName>
    </recommendedName>
</protein>
<feature type="transmembrane region" description="Helical" evidence="1">
    <location>
        <begin position="122"/>
        <end position="147"/>
    </location>
</feature>
<feature type="transmembrane region" description="Helical" evidence="1">
    <location>
        <begin position="167"/>
        <end position="187"/>
    </location>
</feature>
<dbReference type="EMBL" id="SAXY01000012">
    <property type="protein sequence ID" value="TXJ46543.1"/>
    <property type="molecule type" value="Genomic_DNA"/>
</dbReference>
<feature type="transmembrane region" description="Helical" evidence="1">
    <location>
        <begin position="62"/>
        <end position="82"/>
    </location>
</feature>
<evidence type="ECO:0008006" key="4">
    <source>
        <dbReference type="Google" id="ProtNLM"/>
    </source>
</evidence>
<feature type="transmembrane region" description="Helical" evidence="1">
    <location>
        <begin position="89"/>
        <end position="110"/>
    </location>
</feature>
<sequence>MISENELSLDNKNKYFIISGELALILVVIMNSFGVVLMLYSGSGISVISSVPYAFSEVIKKISLGTFTYIFQSSLVLILMILRKKFVGEYLFSFVVGFCFGKFVDIHAAWINYLPLTITSRIIYFIISYFILAFGIALSNRCGLPIIPTDLFTRELHSIIKVPYSKIKITCDIICLLTTAIITFIFLGHIKGLGIGTIFTACTLGKAVDFVGKILDKRIEFVPYIKKYFIKNIKYNLI</sequence>
<comment type="caution">
    <text evidence="2">The sequence shown here is derived from an EMBL/GenBank/DDBJ whole genome shotgun (WGS) entry which is preliminary data.</text>
</comment>
<dbReference type="PANTHER" id="PTHR40078:SF1">
    <property type="entry name" value="INTEGRAL MEMBRANE PROTEIN"/>
    <property type="match status" value="1"/>
</dbReference>
<dbReference type="AlphaFoldDB" id="A0A5C8F9V4"/>
<dbReference type="OrthoDB" id="307317at2"/>